<keyword evidence="2" id="KW-0812">Transmembrane</keyword>
<dbReference type="EMBL" id="CABPSR010000022">
    <property type="protein sequence ID" value="VVE84969.1"/>
    <property type="molecule type" value="Genomic_DNA"/>
</dbReference>
<dbReference type="Proteomes" id="UP000335538">
    <property type="component" value="Unassembled WGS sequence"/>
</dbReference>
<evidence type="ECO:0000313" key="3">
    <source>
        <dbReference type="EMBL" id="VVE84969.1"/>
    </source>
</evidence>
<evidence type="ECO:0000313" key="4">
    <source>
        <dbReference type="Proteomes" id="UP000335538"/>
    </source>
</evidence>
<accession>A0A5E5BGC9</accession>
<evidence type="ECO:0000256" key="2">
    <source>
        <dbReference type="SAM" id="Phobius"/>
    </source>
</evidence>
<gene>
    <name evidence="3" type="ORF">PSP31121_05019</name>
</gene>
<feature type="transmembrane region" description="Helical" evidence="2">
    <location>
        <begin position="6"/>
        <end position="25"/>
    </location>
</feature>
<feature type="region of interest" description="Disordered" evidence="1">
    <location>
        <begin position="43"/>
        <end position="74"/>
    </location>
</feature>
<organism evidence="3 4">
    <name type="scientific">Pandoraea sputorum</name>
    <dbReference type="NCBI Taxonomy" id="93222"/>
    <lineage>
        <taxon>Bacteria</taxon>
        <taxon>Pseudomonadati</taxon>
        <taxon>Pseudomonadota</taxon>
        <taxon>Betaproteobacteria</taxon>
        <taxon>Burkholderiales</taxon>
        <taxon>Burkholderiaceae</taxon>
        <taxon>Pandoraea</taxon>
    </lineage>
</organism>
<keyword evidence="2" id="KW-1133">Transmembrane helix</keyword>
<evidence type="ECO:0000256" key="1">
    <source>
        <dbReference type="SAM" id="MobiDB-lite"/>
    </source>
</evidence>
<name>A0A5E5BGC9_9BURK</name>
<proteinExistence type="predicted"/>
<feature type="compositionally biased region" description="Low complexity" evidence="1">
    <location>
        <begin position="57"/>
        <end position="74"/>
    </location>
</feature>
<keyword evidence="2" id="KW-0472">Membrane</keyword>
<dbReference type="AlphaFoldDB" id="A0A5E5BGC9"/>
<protein>
    <submittedName>
        <fullName evidence="3">Uncharacterized protein</fullName>
    </submittedName>
</protein>
<reference evidence="3 4" key="1">
    <citation type="submission" date="2019-08" db="EMBL/GenBank/DDBJ databases">
        <authorList>
            <person name="Peeters C."/>
        </authorList>
    </citation>
    <scope>NUCLEOTIDE SEQUENCE [LARGE SCALE GENOMIC DNA]</scope>
    <source>
        <strain evidence="3 4">LMG 31121</strain>
    </source>
</reference>
<sequence>MCIQIPLVLYAVALLALSTTLYLTGRHMNRVWTEMRNELRELRGAANARTVTDSPDTRSGGTRTSSGSDLDSGL</sequence>